<dbReference type="Gene3D" id="2.20.130.20">
    <property type="match status" value="1"/>
</dbReference>
<dbReference type="Pfam" id="PF17973">
    <property type="entry name" value="bMG10"/>
    <property type="match status" value="1"/>
</dbReference>
<dbReference type="Gene3D" id="1.50.10.20">
    <property type="match status" value="1"/>
</dbReference>
<dbReference type="InterPro" id="IPR008930">
    <property type="entry name" value="Terpenoid_cyclase/PrenylTrfase"/>
</dbReference>
<evidence type="ECO:0000256" key="1">
    <source>
        <dbReference type="SAM" id="Coils"/>
    </source>
</evidence>
<dbReference type="EMBL" id="FPCA01000001">
    <property type="protein sequence ID" value="SFU48839.1"/>
    <property type="molecule type" value="Genomic_DNA"/>
</dbReference>
<dbReference type="SUPFAM" id="SSF48239">
    <property type="entry name" value="Terpenoid cyclases/Protein prenyltransferases"/>
    <property type="match status" value="1"/>
</dbReference>
<keyword evidence="5" id="KW-1185">Reference proteome</keyword>
<dbReference type="PANTHER" id="PTHR40094">
    <property type="entry name" value="ALPHA-2-MACROGLOBULIN HOMOLOG"/>
    <property type="match status" value="1"/>
</dbReference>
<feature type="domain" description="Alpha-2-macroglobulin" evidence="3">
    <location>
        <begin position="1318"/>
        <end position="1407"/>
    </location>
</feature>
<accession>A0A1I7GK81</accession>
<gene>
    <name evidence="4" type="ORF">SAMN04487941_1084</name>
</gene>
<dbReference type="InterPro" id="IPR037066">
    <property type="entry name" value="Plug_dom_sf"/>
</dbReference>
<dbReference type="SUPFAM" id="SSF49464">
    <property type="entry name" value="Carboxypeptidase regulatory domain-like"/>
    <property type="match status" value="1"/>
</dbReference>
<dbReference type="Gene3D" id="2.60.40.1930">
    <property type="match status" value="1"/>
</dbReference>
<evidence type="ECO:0000313" key="5">
    <source>
        <dbReference type="Proteomes" id="UP000182491"/>
    </source>
</evidence>
<evidence type="ECO:0000313" key="4">
    <source>
        <dbReference type="EMBL" id="SFU48839.1"/>
    </source>
</evidence>
<evidence type="ECO:0000259" key="3">
    <source>
        <dbReference type="SMART" id="SM01360"/>
    </source>
</evidence>
<feature type="coiled-coil region" evidence="1">
    <location>
        <begin position="1073"/>
        <end position="1104"/>
    </location>
</feature>
<dbReference type="SMART" id="SM01360">
    <property type="entry name" value="A2M"/>
    <property type="match status" value="1"/>
</dbReference>
<dbReference type="RefSeq" id="WP_068836414.1">
    <property type="nucleotide sequence ID" value="NZ_BMXC01000001.1"/>
</dbReference>
<dbReference type="InterPro" id="IPR041246">
    <property type="entry name" value="Bact_MG10"/>
</dbReference>
<dbReference type="InterPro" id="IPR051802">
    <property type="entry name" value="YfhM-like"/>
</dbReference>
<keyword evidence="1" id="KW-0175">Coiled coil</keyword>
<keyword evidence="2" id="KW-0732">Signal</keyword>
<evidence type="ECO:0000256" key="2">
    <source>
        <dbReference type="SAM" id="SignalP"/>
    </source>
</evidence>
<dbReference type="Proteomes" id="UP000182491">
    <property type="component" value="Unassembled WGS sequence"/>
</dbReference>
<organism evidence="4 5">
    <name type="scientific">Pontibacter akesuensis</name>
    <dbReference type="NCBI Taxonomy" id="388950"/>
    <lineage>
        <taxon>Bacteria</taxon>
        <taxon>Pseudomonadati</taxon>
        <taxon>Bacteroidota</taxon>
        <taxon>Cytophagia</taxon>
        <taxon>Cytophagales</taxon>
        <taxon>Hymenobacteraceae</taxon>
        <taxon>Pontibacter</taxon>
    </lineage>
</organism>
<dbReference type="GO" id="GO:0004866">
    <property type="term" value="F:endopeptidase inhibitor activity"/>
    <property type="evidence" value="ECO:0007669"/>
    <property type="project" value="InterPro"/>
</dbReference>
<name>A0A1I7GK81_9BACT</name>
<dbReference type="InterPro" id="IPR008969">
    <property type="entry name" value="CarboxyPept-like_regulatory"/>
</dbReference>
<dbReference type="SUPFAM" id="SSF56935">
    <property type="entry name" value="Porins"/>
    <property type="match status" value="1"/>
</dbReference>
<proteinExistence type="predicted"/>
<feature type="chain" id="PRO_5010374864" evidence="2">
    <location>
        <begin position="22"/>
        <end position="1944"/>
    </location>
</feature>
<feature type="signal peptide" evidence="2">
    <location>
        <begin position="1"/>
        <end position="21"/>
    </location>
</feature>
<dbReference type="Gene3D" id="2.60.40.1120">
    <property type="entry name" value="Carboxypeptidase-like, regulatory domain"/>
    <property type="match status" value="1"/>
</dbReference>
<dbReference type="OrthoDB" id="9767116at2"/>
<sequence length="1944" mass="220530">MLKQLILAFLLLLCLLNPGYAQQSLEKTSFRSHYTYIYKLTDKEAHTLHKLGSGVVKDSYFHSLVDSFAVNTRFDATLPQGHYLYMHSKGPDLVYTLHTVSPFSIKVLQQRAALNVLVHDSLGNAIPEAEVLVNNRKASYNPVTHTHSLRYKPKDALLAVRLNGFTHYVKLEKAKNYTSNRSFLNKIVYARPLYYIWRPFYDTYRSVRGWHPQGWLRSVASLFDSQYRQQDESSKYKGYFITNKPKYLPGDTVRYKAFIVDRNGNPYKGKALLKLYSYRTKEKRLGEVKPYRSGALEGFFILHDSLKLELDQVYNLSLSRPDKKQQDLIYTSFRYEDYELKENSYTLNLKQDNHHTGQENSLKAKGTNANGLNLLDARVEVVVTTRRIVKSEQPFLFVPDTLWLHQQPLDAAGETTITLPQSVFPEASIDYAVTANFLNASNERTSKTRNATYHFTNGHLSIELLQDGLLVRYQEGDQSKEREATLAAYNADYDAILESTVQLPAKVPLNAFAAGYEVTSGELYEELDLMAHEAANITLQNSRTSDSLYVAIENPRRLPYWYFIYRGEKLVKQGHGMAAENFRRQQAKGSQPYFVVVQYVWAGEVHQLQEDAPLRKRLLTIDLQAPQVVYPGQKADLKVAVTDAEGKPVQNVDLTAYALTSKFKAQHVPSLPTWDRYKKQKPYRQLERNDERLEGKKLMDWDYWGRRMGLDSMAYYHFLYPEKGIFTDYAATVDSITQFSPFVVDSGRVVPVHVVYLDNVPVYFSQTDVLPAYAFAADSGYHSIKLRTADKLISLDSVYLQHKYKLILSADITAVDNPIATPAEKLWLTDYERRVLSKYLFRVAYSNSDNAAYLQQGNRVLLLGDSAPRYYSNRNQEKTVLVGPFSPNWMQYVRLHNFTTNFMMEPGYAYSFEPGLLKMREIKGMENKVSLPLWDKWERKPELLRHEVLTERKIYDNWEDVQYERLLGKLYTSNSAGIAAGTGRLGWSLQPKLKERVKLVLLHQAGKPDSMLFYPRESTILHNLQPATYTLTLAFESGRFAAADVKLKANGQTHVSFDSTALKKASNESKYLLNLVDERVKQLKKAERNAAEEQEQQKQIARQTTFSYTSGIEQYDHEVSGIVADKATGEPLPGVTVLLKGTTTGVATDMRGHYTLYVPADGVLVFGFIGYDPKEENINGRGNVDVTLDISIQQLQEVVVTGYGVSRSNNTVTSSVATALQGRVAGVNIRGVASISINSNDAKPLIIVNGVPYSGSLEDVKNVATTTVLKGEEATALYGSVGAAGVIIITTKAGAALATTDAVQEQANAIRNNFSDYAFWQPSLTTNKQGEATFKVTFPDDITSWNTYVIGMNNSRQSGFFTGNIKSFKAMMATLHLPRFLVEGDEAHVVGKALNYMPDSAEVTTYFEVAGKRLKEHQKQLQKTFTDTLHLTAPAAPDSVEVLFGLRRASGFADGERRFVTVYPKGVEETQGYFLPLYADTTFTLDFDPAKGPVTVHTQGDLLQVMLNEIDYLHKYEYWCSEQAASKLKGLLLEKRIRKQLGQPFAYDRMVNRLIRHLERTQLKGGAWTWWEQGPAYSWITNHVAEALTMAKLENYKVKYQEQQLVDYLIYELESNRQNDKLTALETLYALKAEVDFTHYVRELEKKKNTGLEDQFRLTRLKQQIGLPVQLDTLQKYKKQTMLGGLFWGKEKFSLVDNNISNTLLAYKILSAAGDHARELAQIRAYLLSERKSGHWRNTYESARVLETLLPDLLQNQTGSTGMASNSFSLSGAVDMEVKGFVADTTFLAGQPLIVRKQGELPLYFTAYQTTWNKTPQPVTEDFVVKTTLKGLKEDAVLQAGKPVEMLVEVEVKADADYMMIEVPVPASCSYESKTDRGANEVHREYFRNKVSIFCDKLPEGKYSYTVKLLPRYTGTYTLNPAKAELMYFPTFFGRNKLKQVIVR</sequence>
<protein>
    <submittedName>
        <fullName evidence="4">TonB-dependent outer membrane receptor, SusC/RagA subfamily, signature region</fullName>
    </submittedName>
</protein>
<dbReference type="STRING" id="388950.GCA_001611675_00180"/>
<dbReference type="InterPro" id="IPR001599">
    <property type="entry name" value="Macroglobln_a2"/>
</dbReference>
<dbReference type="Gene3D" id="2.170.130.10">
    <property type="entry name" value="TonB-dependent receptor, plug domain"/>
    <property type="match status" value="1"/>
</dbReference>
<reference evidence="5" key="1">
    <citation type="submission" date="2016-10" db="EMBL/GenBank/DDBJ databases">
        <authorList>
            <person name="Varghese N."/>
        </authorList>
    </citation>
    <scope>NUCLEOTIDE SEQUENCE [LARGE SCALE GENOMIC DNA]</scope>
    <source>
        <strain evidence="5">DSM 18820</strain>
    </source>
</reference>
<dbReference type="PANTHER" id="PTHR40094:SF1">
    <property type="entry name" value="UBIQUITIN DOMAIN-CONTAINING PROTEIN"/>
    <property type="match status" value="1"/>
</dbReference>
<dbReference type="Pfam" id="PF13715">
    <property type="entry name" value="CarbopepD_reg_2"/>
    <property type="match status" value="1"/>
</dbReference>
<dbReference type="Pfam" id="PF00207">
    <property type="entry name" value="A2M"/>
    <property type="match status" value="1"/>
</dbReference>
<keyword evidence="4" id="KW-0675">Receptor</keyword>